<accession>A0ABQ9EQD5</accession>
<gene>
    <name evidence="7" type="ORF">KUTeg_016661</name>
</gene>
<evidence type="ECO:0000256" key="4">
    <source>
        <dbReference type="ARBA" id="ARBA00022989"/>
    </source>
</evidence>
<evidence type="ECO:0000256" key="3">
    <source>
        <dbReference type="ARBA" id="ARBA00022692"/>
    </source>
</evidence>
<dbReference type="PANTHER" id="PTHR12050:SF0">
    <property type="entry name" value="RH04491P"/>
    <property type="match status" value="1"/>
</dbReference>
<keyword evidence="8" id="KW-1185">Reference proteome</keyword>
<evidence type="ECO:0000256" key="6">
    <source>
        <dbReference type="SAM" id="Phobius"/>
    </source>
</evidence>
<evidence type="ECO:0000313" key="7">
    <source>
        <dbReference type="EMBL" id="KAJ8306116.1"/>
    </source>
</evidence>
<name>A0ABQ9EQD5_TEGGR</name>
<dbReference type="Pfam" id="PF04133">
    <property type="entry name" value="Vps55"/>
    <property type="match status" value="1"/>
</dbReference>
<dbReference type="PANTHER" id="PTHR12050">
    <property type="entry name" value="LEPTIN RECEPTOR-RELATED"/>
    <property type="match status" value="1"/>
</dbReference>
<feature type="transmembrane region" description="Helical" evidence="6">
    <location>
        <begin position="59"/>
        <end position="82"/>
    </location>
</feature>
<protein>
    <recommendedName>
        <fullName evidence="9">Leptin receptor overlapping transcript-like 1</fullName>
    </recommendedName>
</protein>
<feature type="transmembrane region" description="Helical" evidence="6">
    <location>
        <begin position="28"/>
        <end position="47"/>
    </location>
</feature>
<sequence length="124" mass="13511">MIALAFSAAIGVTFLVLGCALPQFQNWWPMFVLFFYFLSPIPTVISRRMSANFDSASSACVELSIFLTTGIVISALGLPVILAHTGVIQWGACGLVIAGNVVVFLTILGYFFVFGNEDLDYSMW</sequence>
<organism evidence="7 8">
    <name type="scientific">Tegillarca granosa</name>
    <name type="common">Malaysian cockle</name>
    <name type="synonym">Anadara granosa</name>
    <dbReference type="NCBI Taxonomy" id="220873"/>
    <lineage>
        <taxon>Eukaryota</taxon>
        <taxon>Metazoa</taxon>
        <taxon>Spiralia</taxon>
        <taxon>Lophotrochozoa</taxon>
        <taxon>Mollusca</taxon>
        <taxon>Bivalvia</taxon>
        <taxon>Autobranchia</taxon>
        <taxon>Pteriomorphia</taxon>
        <taxon>Arcoida</taxon>
        <taxon>Arcoidea</taxon>
        <taxon>Arcidae</taxon>
        <taxon>Tegillarca</taxon>
    </lineage>
</organism>
<comment type="caution">
    <text evidence="7">The sequence shown here is derived from an EMBL/GenBank/DDBJ whole genome shotgun (WGS) entry which is preliminary data.</text>
</comment>
<evidence type="ECO:0000313" key="8">
    <source>
        <dbReference type="Proteomes" id="UP001217089"/>
    </source>
</evidence>
<evidence type="ECO:0000256" key="5">
    <source>
        <dbReference type="ARBA" id="ARBA00023136"/>
    </source>
</evidence>
<dbReference type="InterPro" id="IPR007262">
    <property type="entry name" value="Vps55/LEPROT"/>
</dbReference>
<comment type="subcellular location">
    <subcellularLocation>
        <location evidence="1">Membrane</location>
        <topology evidence="1">Multi-pass membrane protein</topology>
    </subcellularLocation>
</comment>
<evidence type="ECO:0000256" key="1">
    <source>
        <dbReference type="ARBA" id="ARBA00004141"/>
    </source>
</evidence>
<feature type="transmembrane region" description="Helical" evidence="6">
    <location>
        <begin position="88"/>
        <end position="113"/>
    </location>
</feature>
<dbReference type="Proteomes" id="UP001217089">
    <property type="component" value="Unassembled WGS sequence"/>
</dbReference>
<keyword evidence="3 6" id="KW-0812">Transmembrane</keyword>
<keyword evidence="5 6" id="KW-0472">Membrane</keyword>
<proteinExistence type="inferred from homology"/>
<dbReference type="EMBL" id="JARBDR010000813">
    <property type="protein sequence ID" value="KAJ8306116.1"/>
    <property type="molecule type" value="Genomic_DNA"/>
</dbReference>
<evidence type="ECO:0000256" key="2">
    <source>
        <dbReference type="ARBA" id="ARBA00005645"/>
    </source>
</evidence>
<comment type="similarity">
    <text evidence="2">Belongs to the OB-RGRP/VPS55 family.</text>
</comment>
<evidence type="ECO:0008006" key="9">
    <source>
        <dbReference type="Google" id="ProtNLM"/>
    </source>
</evidence>
<keyword evidence="4 6" id="KW-1133">Transmembrane helix</keyword>
<reference evidence="7 8" key="1">
    <citation type="submission" date="2022-12" db="EMBL/GenBank/DDBJ databases">
        <title>Chromosome-level genome of Tegillarca granosa.</title>
        <authorList>
            <person name="Kim J."/>
        </authorList>
    </citation>
    <scope>NUCLEOTIDE SEQUENCE [LARGE SCALE GENOMIC DNA]</scope>
    <source>
        <strain evidence="7">Teg-2019</strain>
        <tissue evidence="7">Adductor muscle</tissue>
    </source>
</reference>